<name>A0A8W8NXR0_MAGGI</name>
<proteinExistence type="predicted"/>
<accession>A0A8W8NXR0</accession>
<evidence type="ECO:0000313" key="1">
    <source>
        <dbReference type="EnsemblMetazoa" id="G8379.1:cds"/>
    </source>
</evidence>
<evidence type="ECO:0000313" key="2">
    <source>
        <dbReference type="Proteomes" id="UP000005408"/>
    </source>
</evidence>
<dbReference type="Proteomes" id="UP000005408">
    <property type="component" value="Unassembled WGS sequence"/>
</dbReference>
<dbReference type="EnsemblMetazoa" id="G8379.1">
    <property type="protein sequence ID" value="G8379.1:cds"/>
    <property type="gene ID" value="G8379"/>
</dbReference>
<reference evidence="1" key="1">
    <citation type="submission" date="2022-08" db="UniProtKB">
        <authorList>
            <consortium name="EnsemblMetazoa"/>
        </authorList>
    </citation>
    <scope>IDENTIFICATION</scope>
    <source>
        <strain evidence="1">05x7-T-G4-1.051#20</strain>
    </source>
</reference>
<dbReference type="AlphaFoldDB" id="A0A8W8NXR0"/>
<organism evidence="1 2">
    <name type="scientific">Magallana gigas</name>
    <name type="common">Pacific oyster</name>
    <name type="synonym">Crassostrea gigas</name>
    <dbReference type="NCBI Taxonomy" id="29159"/>
    <lineage>
        <taxon>Eukaryota</taxon>
        <taxon>Metazoa</taxon>
        <taxon>Spiralia</taxon>
        <taxon>Lophotrochozoa</taxon>
        <taxon>Mollusca</taxon>
        <taxon>Bivalvia</taxon>
        <taxon>Autobranchia</taxon>
        <taxon>Pteriomorphia</taxon>
        <taxon>Ostreida</taxon>
        <taxon>Ostreoidea</taxon>
        <taxon>Ostreidae</taxon>
        <taxon>Magallana</taxon>
    </lineage>
</organism>
<keyword evidence="2" id="KW-1185">Reference proteome</keyword>
<sequence length="87" mass="10006">MHSEAGTGKVTRYITRRDTLTNLNLAPADVMESLSQIPTKSISPHRTLRQMNTHVLLMRRYIVWLAHNQPYNGDSWDIDRIAAFCIP</sequence>
<protein>
    <submittedName>
        <fullName evidence="1">Uncharacterized protein</fullName>
    </submittedName>
</protein>